<dbReference type="InterPro" id="IPR001412">
    <property type="entry name" value="aa-tRNA-synth_I_CS"/>
</dbReference>
<keyword evidence="6 10" id="KW-0648">Protein biosynthesis</keyword>
<gene>
    <name evidence="10 13" type="primary">ileS</name>
    <name evidence="13" type="ORF">WG617_02550</name>
</gene>
<dbReference type="PRINTS" id="PR00984">
    <property type="entry name" value="TRNASYNTHILE"/>
</dbReference>
<dbReference type="InterPro" id="IPR050081">
    <property type="entry name" value="Ile-tRNA_ligase"/>
</dbReference>
<keyword evidence="4 10" id="KW-0547">Nucleotide-binding</keyword>
<comment type="cofactor">
    <cofactor evidence="10">
        <name>Zn(2+)</name>
        <dbReference type="ChEBI" id="CHEBI:29105"/>
    </cofactor>
    <text evidence="10">Binds 1 zinc ion per subunit.</text>
</comment>
<feature type="binding site" evidence="10">
    <location>
        <position position="596"/>
    </location>
    <ligand>
        <name>ATP</name>
        <dbReference type="ChEBI" id="CHEBI:30616"/>
    </ligand>
</feature>
<dbReference type="CDD" id="cd07960">
    <property type="entry name" value="Anticodon_Ia_Ile_BEm"/>
    <property type="match status" value="1"/>
</dbReference>
<feature type="binding site" evidence="10">
    <location>
        <position position="879"/>
    </location>
    <ligand>
        <name>Zn(2+)</name>
        <dbReference type="ChEBI" id="CHEBI:29105"/>
    </ligand>
</feature>
<evidence type="ECO:0000259" key="12">
    <source>
        <dbReference type="Pfam" id="PF08264"/>
    </source>
</evidence>
<dbReference type="InterPro" id="IPR033708">
    <property type="entry name" value="Anticodon_Ile_BEm"/>
</dbReference>
<dbReference type="Gene3D" id="3.40.50.620">
    <property type="entry name" value="HUPs"/>
    <property type="match status" value="2"/>
</dbReference>
<dbReference type="InterPro" id="IPR009008">
    <property type="entry name" value="Val/Leu/Ile-tRNA-synth_edit"/>
</dbReference>
<evidence type="ECO:0000259" key="11">
    <source>
        <dbReference type="Pfam" id="PF00133"/>
    </source>
</evidence>
<dbReference type="RefSeq" id="WP_338822445.1">
    <property type="nucleotide sequence ID" value="NZ_CP148067.1"/>
</dbReference>
<dbReference type="InterPro" id="IPR009080">
    <property type="entry name" value="tRNAsynth_Ia_anticodon-bd"/>
</dbReference>
<evidence type="ECO:0000256" key="4">
    <source>
        <dbReference type="ARBA" id="ARBA00022741"/>
    </source>
</evidence>
<reference evidence="13" key="1">
    <citation type="submission" date="2024-03" db="EMBL/GenBank/DDBJ databases">
        <title>Complete genome sequence of Mycoplasma felifaucium Z921 isolated from the trachea of a cheetah.</title>
        <authorList>
            <person name="Spergser J."/>
        </authorList>
    </citation>
    <scope>NUCLEOTIDE SEQUENCE [LARGE SCALE GENOMIC DNA]</scope>
    <source>
        <strain evidence="13">Z921</strain>
    </source>
</reference>
<feature type="domain" description="Aminoacyl-tRNA synthetase class Ia" evidence="11">
    <location>
        <begin position="32"/>
        <end position="631"/>
    </location>
</feature>
<keyword evidence="10" id="KW-0479">Metal-binding</keyword>
<dbReference type="GO" id="GO:0004822">
    <property type="term" value="F:isoleucine-tRNA ligase activity"/>
    <property type="evidence" value="ECO:0007669"/>
    <property type="project" value="UniProtKB-EC"/>
</dbReference>
<feature type="short sequence motif" description="'KMSKS' region" evidence="10">
    <location>
        <begin position="593"/>
        <end position="597"/>
    </location>
</feature>
<dbReference type="Pfam" id="PF00133">
    <property type="entry name" value="tRNA-synt_1"/>
    <property type="match status" value="1"/>
</dbReference>
<keyword evidence="5 10" id="KW-0067">ATP-binding</keyword>
<evidence type="ECO:0000256" key="7">
    <source>
        <dbReference type="ARBA" id="ARBA00023146"/>
    </source>
</evidence>
<organism evidence="13 14">
    <name type="scientific">Mycoplasmopsis felifaucium</name>
    <dbReference type="NCBI Taxonomy" id="35768"/>
    <lineage>
        <taxon>Bacteria</taxon>
        <taxon>Bacillati</taxon>
        <taxon>Mycoplasmatota</taxon>
        <taxon>Mycoplasmoidales</taxon>
        <taxon>Metamycoplasmataceae</taxon>
        <taxon>Mycoplasmopsis</taxon>
    </lineage>
</organism>
<protein>
    <recommendedName>
        <fullName evidence="10">Isoleucine--tRNA ligase</fullName>
        <ecNumber evidence="10">6.1.1.5</ecNumber>
    </recommendedName>
    <alternativeName>
        <fullName evidence="10">Isoleucyl-tRNA synthetase</fullName>
        <shortName evidence="10">IleRS</shortName>
    </alternativeName>
</protein>
<evidence type="ECO:0000256" key="9">
    <source>
        <dbReference type="ARBA" id="ARBA00048359"/>
    </source>
</evidence>
<dbReference type="Proteomes" id="UP001477443">
    <property type="component" value="Chromosome"/>
</dbReference>
<evidence type="ECO:0000313" key="13">
    <source>
        <dbReference type="EMBL" id="WXL28891.1"/>
    </source>
</evidence>
<dbReference type="PROSITE" id="PS00178">
    <property type="entry name" value="AA_TRNA_LIGASE_I"/>
    <property type="match status" value="1"/>
</dbReference>
<dbReference type="EMBL" id="CP148067">
    <property type="protein sequence ID" value="WXL28891.1"/>
    <property type="molecule type" value="Genomic_DNA"/>
</dbReference>
<comment type="subcellular location">
    <subcellularLocation>
        <location evidence="10">Cytoplasm</location>
    </subcellularLocation>
</comment>
<dbReference type="InterPro" id="IPR002301">
    <property type="entry name" value="Ile-tRNA-ligase"/>
</dbReference>
<dbReference type="NCBIfam" id="TIGR00392">
    <property type="entry name" value="ileS"/>
    <property type="match status" value="1"/>
</dbReference>
<dbReference type="SUPFAM" id="SSF47323">
    <property type="entry name" value="Anticodon-binding domain of a subclass of class I aminoacyl-tRNA synthetases"/>
    <property type="match status" value="1"/>
</dbReference>
<evidence type="ECO:0000256" key="6">
    <source>
        <dbReference type="ARBA" id="ARBA00022917"/>
    </source>
</evidence>
<evidence type="ECO:0000256" key="3">
    <source>
        <dbReference type="ARBA" id="ARBA00022598"/>
    </source>
</evidence>
<evidence type="ECO:0000313" key="14">
    <source>
        <dbReference type="Proteomes" id="UP001477443"/>
    </source>
</evidence>
<dbReference type="EC" id="6.1.1.5" evidence="10"/>
<dbReference type="CDD" id="cd00818">
    <property type="entry name" value="IleRS_core"/>
    <property type="match status" value="1"/>
</dbReference>
<feature type="binding site" evidence="10">
    <location>
        <position position="862"/>
    </location>
    <ligand>
        <name>Zn(2+)</name>
        <dbReference type="ChEBI" id="CHEBI:29105"/>
    </ligand>
</feature>
<dbReference type="Pfam" id="PF08264">
    <property type="entry name" value="Anticodon_1"/>
    <property type="match status" value="1"/>
</dbReference>
<evidence type="ECO:0000256" key="8">
    <source>
        <dbReference type="ARBA" id="ARBA00025217"/>
    </source>
</evidence>
<dbReference type="PANTHER" id="PTHR42765">
    <property type="entry name" value="SOLEUCYL-TRNA SYNTHETASE"/>
    <property type="match status" value="1"/>
</dbReference>
<comment type="function">
    <text evidence="8 10">Catalyzes the attachment of isoleucine to tRNA(Ile). As IleRS can inadvertently accommodate and process structurally similar amino acids such as valine, to avoid such errors it has two additional distinct tRNA(Ile)-dependent editing activities. One activity is designated as 'pretransfer' editing and involves the hydrolysis of activated Val-AMP. The other activity is designated 'posttransfer' editing and involves deacylation of mischarged Val-tRNA(Ile).</text>
</comment>
<comment type="catalytic activity">
    <reaction evidence="9 10">
        <text>tRNA(Ile) + L-isoleucine + ATP = L-isoleucyl-tRNA(Ile) + AMP + diphosphate</text>
        <dbReference type="Rhea" id="RHEA:11060"/>
        <dbReference type="Rhea" id="RHEA-COMP:9666"/>
        <dbReference type="Rhea" id="RHEA-COMP:9695"/>
        <dbReference type="ChEBI" id="CHEBI:30616"/>
        <dbReference type="ChEBI" id="CHEBI:33019"/>
        <dbReference type="ChEBI" id="CHEBI:58045"/>
        <dbReference type="ChEBI" id="CHEBI:78442"/>
        <dbReference type="ChEBI" id="CHEBI:78528"/>
        <dbReference type="ChEBI" id="CHEBI:456215"/>
        <dbReference type="EC" id="6.1.1.5"/>
    </reaction>
</comment>
<accession>A0ABZ2RPE2</accession>
<dbReference type="Gene3D" id="1.10.730.20">
    <property type="match status" value="1"/>
</dbReference>
<dbReference type="HAMAP" id="MF_02002">
    <property type="entry name" value="Ile_tRNA_synth_type1"/>
    <property type="match status" value="1"/>
</dbReference>
<comment type="subunit">
    <text evidence="10">Monomer.</text>
</comment>
<comment type="domain">
    <text evidence="10">IleRS has two distinct active sites: one for aminoacylation and one for editing. The misactivated valine is translocated from the active site to the editing site, which sterically excludes the correctly activated isoleucine. The single editing site contains two valyl binding pockets, one specific for each substrate (Val-AMP or Val-tRNA(Ile)).</text>
</comment>
<feature type="binding site" evidence="10">
    <location>
        <position position="865"/>
    </location>
    <ligand>
        <name>Zn(2+)</name>
        <dbReference type="ChEBI" id="CHEBI:29105"/>
    </ligand>
</feature>
<evidence type="ECO:0000256" key="2">
    <source>
        <dbReference type="ARBA" id="ARBA00022490"/>
    </source>
</evidence>
<dbReference type="InterPro" id="IPR014729">
    <property type="entry name" value="Rossmann-like_a/b/a_fold"/>
</dbReference>
<dbReference type="InterPro" id="IPR013155">
    <property type="entry name" value="M/V/L/I-tRNA-synth_anticd-bd"/>
</dbReference>
<keyword evidence="14" id="KW-1185">Reference proteome</keyword>
<comment type="similarity">
    <text evidence="1 10">Belongs to the class-I aminoacyl-tRNA synthetase family. IleS type 1 subfamily.</text>
</comment>
<evidence type="ECO:0000256" key="5">
    <source>
        <dbReference type="ARBA" id="ARBA00022840"/>
    </source>
</evidence>
<feature type="binding site" evidence="10">
    <location>
        <position position="552"/>
    </location>
    <ligand>
        <name>L-isoleucyl-5'-AMP</name>
        <dbReference type="ChEBI" id="CHEBI:178002"/>
    </ligand>
</feature>
<feature type="domain" description="Methionyl/Valyl/Leucyl/Isoleucyl-tRNA synthetase anticodon-binding" evidence="12">
    <location>
        <begin position="675"/>
        <end position="825"/>
    </location>
</feature>
<keyword evidence="7 10" id="KW-0030">Aminoacyl-tRNA synthetase</keyword>
<keyword evidence="2 10" id="KW-0963">Cytoplasm</keyword>
<sequence length="896" mass="103583">MNAEDLKKTLNMPKTNFDMRANLVTKEPQFRAFWEEIDLYNKVLKKNENNTPFVLHDGPPYANGNIHIGHALNKILKDIIVRYKSLRGFYSPYVPGWDTHGLPIEHKMLSEAKLNYKNLSKLELRKRASAYADSQIEQQIKQFKELQMLTDFKKIYVTKDPKFEAAQLKLFKKMILEGLIYKGLKPVYWSPSSQTALAEAEVEYKDIESPSIFVAFPIIDNNGSQKVKNADNLIIWTTTPWTLLANAGIAVGEKYTYCRIESDGIGYIVAKDLFDKVVEVCHFENAKITSEFNALELVNMKYKGVLNNNICPVVFGHHVTLESGSGLVHIAPLFGEDDFQIGNKNSLEMIMHVEDDGVINEQGGKYQGQFYEKANELIFDELASKNALLAKNKIKHSYPHDWRTHQPILFRGTPQWFVSIDKIKHELLSELNNINTYPEWAKKRLSIMISERNDWTISRQRTWGVPIIVFYDKDNKPVVNAEILDYVINLVEQFGTDIWWEKEADELLPEEYRNLGFTKEMDIMDVWFDSGSTSIAVEIDPKVSSPYDLYLEGSDQYRGWFNSSLINSVAYTSHAPYKQIVSHGFVLDAKGEKMSKSKGNTVDPLKVIKKSGADILRLWVANSEYTNDVSIGDDIINQNSETYRKIRNTIKFLLGNLNDYTYNPGLKRTGVHEFIKNQLEQIKEQVYTAYDEYKFSSAIKLINNYVVELSSFYLNISKDVLYVYEKDSKERQMTLLNIYEITDFLIKAIAPILPTTAEDAYKYFNKNQKCESVHLETIEYPKGFDTNIIKQWDEFFNLRDEINLHLEKAIKDGLINRTNEAKVKIKTPSDFIMGLDLKQLFMVGYVEFSDSTEVEKFDSLKCFRCWNHFIPSQIIDELCPLCHKVVDKFEKENQPN</sequence>
<dbReference type="PANTHER" id="PTHR42765:SF1">
    <property type="entry name" value="ISOLEUCINE--TRNA LIGASE, MITOCHONDRIAL"/>
    <property type="match status" value="1"/>
</dbReference>
<dbReference type="Gene3D" id="1.10.10.830">
    <property type="entry name" value="Ile-tRNA synthetase CP2 domain-like"/>
    <property type="match status" value="1"/>
</dbReference>
<keyword evidence="3 10" id="KW-0436">Ligase</keyword>
<feature type="short sequence motif" description="'HIGH' region" evidence="10">
    <location>
        <begin position="60"/>
        <end position="70"/>
    </location>
</feature>
<dbReference type="SUPFAM" id="SSF50677">
    <property type="entry name" value="ValRS/IleRS/LeuRS editing domain"/>
    <property type="match status" value="1"/>
</dbReference>
<dbReference type="InterPro" id="IPR023585">
    <property type="entry name" value="Ile-tRNA-ligase_type1"/>
</dbReference>
<dbReference type="InterPro" id="IPR002300">
    <property type="entry name" value="aa-tRNA-synth_Ia"/>
</dbReference>
<evidence type="ECO:0000256" key="10">
    <source>
        <dbReference type="HAMAP-Rule" id="MF_02002"/>
    </source>
</evidence>
<proteinExistence type="inferred from homology"/>
<dbReference type="SUPFAM" id="SSF52374">
    <property type="entry name" value="Nucleotidylyl transferase"/>
    <property type="match status" value="1"/>
</dbReference>
<feature type="binding site" evidence="10">
    <location>
        <position position="882"/>
    </location>
    <ligand>
        <name>Zn(2+)</name>
        <dbReference type="ChEBI" id="CHEBI:29105"/>
    </ligand>
</feature>
<name>A0ABZ2RPE2_9BACT</name>
<keyword evidence="10" id="KW-0862">Zinc</keyword>
<evidence type="ECO:0000256" key="1">
    <source>
        <dbReference type="ARBA" id="ARBA00006887"/>
    </source>
</evidence>